<organism evidence="3 4">
    <name type="scientific">Reticulomyxa filosa</name>
    <dbReference type="NCBI Taxonomy" id="46433"/>
    <lineage>
        <taxon>Eukaryota</taxon>
        <taxon>Sar</taxon>
        <taxon>Rhizaria</taxon>
        <taxon>Retaria</taxon>
        <taxon>Foraminifera</taxon>
        <taxon>Monothalamids</taxon>
        <taxon>Reticulomyxidae</taxon>
        <taxon>Reticulomyxa</taxon>
    </lineage>
</organism>
<dbReference type="GO" id="GO:0032182">
    <property type="term" value="F:ubiquitin-like protein binding"/>
    <property type="evidence" value="ECO:0007669"/>
    <property type="project" value="TreeGrafter"/>
</dbReference>
<dbReference type="Pfam" id="PF14555">
    <property type="entry name" value="UBA_4"/>
    <property type="match status" value="1"/>
</dbReference>
<dbReference type="Gene3D" id="1.10.238.10">
    <property type="entry name" value="EF-hand"/>
    <property type="match status" value="1"/>
</dbReference>
<dbReference type="InterPro" id="IPR042460">
    <property type="entry name" value="DCN1-like_PONY"/>
</dbReference>
<comment type="caution">
    <text evidence="3">The sequence shown here is derived from an EMBL/GenBank/DDBJ whole genome shotgun (WGS) entry which is preliminary data.</text>
</comment>
<protein>
    <recommendedName>
        <fullName evidence="1">Defective in cullin neddylation protein</fullName>
    </recommendedName>
</protein>
<dbReference type="GO" id="GO:0000151">
    <property type="term" value="C:ubiquitin ligase complex"/>
    <property type="evidence" value="ECO:0007669"/>
    <property type="project" value="TreeGrafter"/>
</dbReference>
<dbReference type="Gene3D" id="1.10.8.10">
    <property type="entry name" value="DNA helicase RuvA subunit, C-terminal domain"/>
    <property type="match status" value="1"/>
</dbReference>
<keyword evidence="4" id="KW-1185">Reference proteome</keyword>
<accession>X6MKH4</accession>
<dbReference type="Gene3D" id="1.10.238.200">
    <property type="entry name" value="Cullin, PONY binding domain"/>
    <property type="match status" value="1"/>
</dbReference>
<dbReference type="Pfam" id="PF03556">
    <property type="entry name" value="Cullin_binding"/>
    <property type="match status" value="1"/>
</dbReference>
<dbReference type="AlphaFoldDB" id="X6MKH4"/>
<dbReference type="GO" id="GO:0097602">
    <property type="term" value="F:cullin family protein binding"/>
    <property type="evidence" value="ECO:0007669"/>
    <property type="project" value="TreeGrafter"/>
</dbReference>
<dbReference type="InterPro" id="IPR014764">
    <property type="entry name" value="DCN-prot"/>
</dbReference>
<evidence type="ECO:0000313" key="3">
    <source>
        <dbReference type="EMBL" id="ETO14151.1"/>
    </source>
</evidence>
<dbReference type="PANTHER" id="PTHR12281">
    <property type="entry name" value="RP42 RELATED"/>
    <property type="match status" value="1"/>
</dbReference>
<dbReference type="OMA" id="GMTELGW"/>
<feature type="domain" description="DCUN1" evidence="2">
    <location>
        <begin position="78"/>
        <end position="301"/>
    </location>
</feature>
<dbReference type="CDD" id="cd14273">
    <property type="entry name" value="UBA_TAP-C_like"/>
    <property type="match status" value="1"/>
</dbReference>
<evidence type="ECO:0000259" key="2">
    <source>
        <dbReference type="PROSITE" id="PS51229"/>
    </source>
</evidence>
<dbReference type="GO" id="GO:0045116">
    <property type="term" value="P:protein neddylation"/>
    <property type="evidence" value="ECO:0007669"/>
    <property type="project" value="TreeGrafter"/>
</dbReference>
<evidence type="ECO:0000313" key="4">
    <source>
        <dbReference type="Proteomes" id="UP000023152"/>
    </source>
</evidence>
<dbReference type="PROSITE" id="PS51229">
    <property type="entry name" value="DCUN1"/>
    <property type="match status" value="1"/>
</dbReference>
<dbReference type="InterPro" id="IPR005176">
    <property type="entry name" value="PONY_dom"/>
</dbReference>
<gene>
    <name evidence="3" type="ORF">RFI_23219</name>
</gene>
<dbReference type="Proteomes" id="UP000023152">
    <property type="component" value="Unassembled WGS sequence"/>
</dbReference>
<evidence type="ECO:0000256" key="1">
    <source>
        <dbReference type="RuleBase" id="RU410713"/>
    </source>
</evidence>
<sequence length="304" mass="35272">MLSPAEIIQHYRNYIWSVVNFFNDKKSKTKKFKDITGNLSDSTAQKILEANKWDVQAALNDFFNNASKYEGEKKIVSSAPDKMTTLFDKYADKDDKEIMSEAGTLQFFKDIGINPNGEKVRTKIICKKKKKRSNSERIKKKGFETLAVAWLLNSSEMGLIQRKEFVDGFSGQACLSTQDIKSVVKAKLASLETEVQFRQFYKFCIMFIWVFQHVKEDEKKKTIPVTLAVQVWKIALGSKQKELPLLEKWIAWCEQSKDVNVVNRDVWEQVYDFLKETKTLNTYDDSGAWPVQIDEFIAWAKEQH</sequence>
<reference evidence="3 4" key="1">
    <citation type="journal article" date="2013" name="Curr. Biol.">
        <title>The Genome of the Foraminiferan Reticulomyxa filosa.</title>
        <authorList>
            <person name="Glockner G."/>
            <person name="Hulsmann N."/>
            <person name="Schleicher M."/>
            <person name="Noegel A.A."/>
            <person name="Eichinger L."/>
            <person name="Gallinger C."/>
            <person name="Pawlowski J."/>
            <person name="Sierra R."/>
            <person name="Euteneuer U."/>
            <person name="Pillet L."/>
            <person name="Moustafa A."/>
            <person name="Platzer M."/>
            <person name="Groth M."/>
            <person name="Szafranski K."/>
            <person name="Schliwa M."/>
        </authorList>
    </citation>
    <scope>NUCLEOTIDE SEQUENCE [LARGE SCALE GENOMIC DNA]</scope>
</reference>
<comment type="function">
    <text evidence="1">Neddylation of cullins play an essential role in the regulation of SCF-type complexes activity.</text>
</comment>
<dbReference type="EMBL" id="ASPP01020186">
    <property type="protein sequence ID" value="ETO14151.1"/>
    <property type="molecule type" value="Genomic_DNA"/>
</dbReference>
<proteinExistence type="predicted"/>
<dbReference type="OrthoDB" id="286637at2759"/>
<dbReference type="PANTHER" id="PTHR12281:SF31">
    <property type="entry name" value="DCN1-LIKE PROTEIN 3"/>
    <property type="match status" value="1"/>
</dbReference>
<dbReference type="GO" id="GO:0031624">
    <property type="term" value="F:ubiquitin conjugating enzyme binding"/>
    <property type="evidence" value="ECO:0007669"/>
    <property type="project" value="TreeGrafter"/>
</dbReference>
<name>X6MKH4_RETFI</name>